<keyword evidence="5 8" id="KW-1133">Transmembrane helix</keyword>
<keyword evidence="3" id="KW-0997">Cell inner membrane</keyword>
<dbReference type="NCBIfam" id="NF008070">
    <property type="entry name" value="PRK10807.1"/>
    <property type="match status" value="1"/>
</dbReference>
<feature type="domain" description="Mce/MlaD" evidence="9">
    <location>
        <begin position="180"/>
        <end position="236"/>
    </location>
</feature>
<dbReference type="InterPro" id="IPR003399">
    <property type="entry name" value="Mce/MlaD"/>
</dbReference>
<organism evidence="10 11">
    <name type="scientific">Vreelandella sulfidaeris</name>
    <dbReference type="NCBI Taxonomy" id="115553"/>
    <lineage>
        <taxon>Bacteria</taxon>
        <taxon>Pseudomonadati</taxon>
        <taxon>Pseudomonadota</taxon>
        <taxon>Gammaproteobacteria</taxon>
        <taxon>Oceanospirillales</taxon>
        <taxon>Halomonadaceae</taxon>
        <taxon>Vreelandella</taxon>
    </lineage>
</organism>
<dbReference type="OrthoDB" id="9806984at2"/>
<proteinExistence type="predicted"/>
<comment type="caution">
    <text evidence="10">The sequence shown here is derived from an EMBL/GenBank/DDBJ whole genome shotgun (WGS) entry which is preliminary data.</text>
</comment>
<feature type="region of interest" description="Disordered" evidence="7">
    <location>
        <begin position="1"/>
        <end position="27"/>
    </location>
</feature>
<keyword evidence="4 8" id="KW-0812">Transmembrane</keyword>
<dbReference type="Proteomes" id="UP000252204">
    <property type="component" value="Unassembled WGS sequence"/>
</dbReference>
<dbReference type="PANTHER" id="PTHR30462:SF2">
    <property type="entry name" value="INTERMEMBRANE TRANSPORT PROTEIN PQIB"/>
    <property type="match status" value="1"/>
</dbReference>
<dbReference type="Pfam" id="PF02470">
    <property type="entry name" value="MlaD"/>
    <property type="match status" value="3"/>
</dbReference>
<evidence type="ECO:0000256" key="8">
    <source>
        <dbReference type="SAM" id="Phobius"/>
    </source>
</evidence>
<evidence type="ECO:0000256" key="3">
    <source>
        <dbReference type="ARBA" id="ARBA00022519"/>
    </source>
</evidence>
<feature type="transmembrane region" description="Helical" evidence="8">
    <location>
        <begin position="34"/>
        <end position="53"/>
    </location>
</feature>
<evidence type="ECO:0000256" key="5">
    <source>
        <dbReference type="ARBA" id="ARBA00022989"/>
    </source>
</evidence>
<accession>A0A365TNH9</accession>
<keyword evidence="6 8" id="KW-0472">Membrane</keyword>
<evidence type="ECO:0000256" key="7">
    <source>
        <dbReference type="SAM" id="MobiDB-lite"/>
    </source>
</evidence>
<feature type="compositionally biased region" description="Polar residues" evidence="7">
    <location>
        <begin position="1"/>
        <end position="21"/>
    </location>
</feature>
<protein>
    <submittedName>
        <fullName evidence="10">Mammalian cell entry protein</fullName>
    </submittedName>
</protein>
<reference evidence="11" key="1">
    <citation type="submission" date="2018-06" db="EMBL/GenBank/DDBJ databases">
        <title>Whole genome sequencing of four bacterial strains from South Shetland trench revealing bio-synthetic gene clusters.</title>
        <authorList>
            <person name="Abdel-Mageed W.M."/>
            <person name="Lehri B."/>
            <person name="Jarmusch S."/>
            <person name="Miranda K."/>
            <person name="Goodfellow M."/>
            <person name="Jaspars M."/>
            <person name="Karlyshev A.V."/>
        </authorList>
    </citation>
    <scope>NUCLEOTIDE SEQUENCE [LARGE SCALE GENOMIC DNA]</scope>
    <source>
        <strain evidence="11">SST4</strain>
    </source>
</reference>
<evidence type="ECO:0000256" key="2">
    <source>
        <dbReference type="ARBA" id="ARBA00022475"/>
    </source>
</evidence>
<gene>
    <name evidence="10" type="ORF">DQ400_10275</name>
</gene>
<name>A0A365TNH9_9GAMM</name>
<evidence type="ECO:0000313" key="11">
    <source>
        <dbReference type="Proteomes" id="UP000252204"/>
    </source>
</evidence>
<dbReference type="EMBL" id="QNTU01000005">
    <property type="protein sequence ID" value="RBI67506.1"/>
    <property type="molecule type" value="Genomic_DNA"/>
</dbReference>
<feature type="domain" description="Mce/MlaD" evidence="9">
    <location>
        <begin position="60"/>
        <end position="151"/>
    </location>
</feature>
<dbReference type="GO" id="GO:0005886">
    <property type="term" value="C:plasma membrane"/>
    <property type="evidence" value="ECO:0007669"/>
    <property type="project" value="UniProtKB-SubCell"/>
</dbReference>
<dbReference type="PANTHER" id="PTHR30462">
    <property type="entry name" value="INTERMEMBRANE TRANSPORT PROTEIN PQIB-RELATED"/>
    <property type="match status" value="1"/>
</dbReference>
<keyword evidence="2" id="KW-1003">Cell membrane</keyword>
<evidence type="ECO:0000256" key="1">
    <source>
        <dbReference type="ARBA" id="ARBA00004533"/>
    </source>
</evidence>
<dbReference type="AlphaFoldDB" id="A0A365TNH9"/>
<dbReference type="InterPro" id="IPR051800">
    <property type="entry name" value="PqiA-PqiB_transport"/>
</dbReference>
<sequence length="566" mass="62576">MANETTPPTSEQTKTNSTNEQDLNKAKTSRQTRLSPIWIVPIVAIAIGLWLVYDNYSNRGIMVTLNMDNAEGIEAGNTLIRSRNVEIGRVQNVQLSDDLSHAVLTASIQPEVEDMLREDSRFWVVKPRIGREGISGLGTVLSGAYIQLEPGTEEAPRREFPVSDTPPVAPAGQAGLRLSLTSQMGNSLRVGDPVSYQGYTVGRIEENSFEPESRTMQHQVFIEEPYTNLVTDSTRFWTSSGIDFRLGADGVRVNVESIEALLGGGVTFGVPEDLPMGQPVEANTRFTLYADEDAAREGTFNRYLEYVLLVDETVRGLSKGAPVEFRGVRMGTVAAVPWNFTAPQPDSRARFAIPVLIRIEPQRLGIENSDIDLEEWEERFQRMFGLGLRASLKSGNLLTGALFVDLNFHRDLADEYTAEQFSDRSVFPTVAGGFAQIQAQVTDLLDKLNALEVEPLLTGLDRNLEASESVLNEVREVSSSINQLLNDPETQAIGGNLNGTLEELRSTLQGLSPSSPAYQELTTAIERLDRLMRDLQPLTRTLNDNPRALLFDNLDAQDPIPRAPRD</sequence>
<dbReference type="RefSeq" id="WP_113269691.1">
    <property type="nucleotide sequence ID" value="NZ_QNTU01000005.1"/>
</dbReference>
<keyword evidence="11" id="KW-1185">Reference proteome</keyword>
<evidence type="ECO:0000256" key="6">
    <source>
        <dbReference type="ARBA" id="ARBA00023136"/>
    </source>
</evidence>
<evidence type="ECO:0000313" key="10">
    <source>
        <dbReference type="EMBL" id="RBI67506.1"/>
    </source>
</evidence>
<comment type="subcellular location">
    <subcellularLocation>
        <location evidence="1">Cell inner membrane</location>
    </subcellularLocation>
</comment>
<feature type="domain" description="Mce/MlaD" evidence="9">
    <location>
        <begin position="305"/>
        <end position="407"/>
    </location>
</feature>
<evidence type="ECO:0000256" key="4">
    <source>
        <dbReference type="ARBA" id="ARBA00022692"/>
    </source>
</evidence>
<evidence type="ECO:0000259" key="9">
    <source>
        <dbReference type="Pfam" id="PF02470"/>
    </source>
</evidence>